<dbReference type="InterPro" id="IPR027417">
    <property type="entry name" value="P-loop_NTPase"/>
</dbReference>
<dbReference type="Proteomes" id="UP000008043">
    <property type="component" value="Chromosome"/>
</dbReference>
<organism evidence="3 4">
    <name type="scientific">Streptomyces davaonensis (strain DSM 101723 / JCM 4913 / KCC S-0913 / 768)</name>
    <dbReference type="NCBI Taxonomy" id="1214101"/>
    <lineage>
        <taxon>Bacteria</taxon>
        <taxon>Bacillati</taxon>
        <taxon>Actinomycetota</taxon>
        <taxon>Actinomycetes</taxon>
        <taxon>Kitasatosporales</taxon>
        <taxon>Streptomycetaceae</taxon>
        <taxon>Streptomyces</taxon>
    </lineage>
</organism>
<sequence>MDRGNRLHQRLLWILGGLSAGAGAWGLLWTVGNVQAGNLNTELAGVLSFGFSGIGLIVGATSLIISWHTYRADRAEHAASITPASIANELVSVLRTQWEAEARVRRLNDPYPLPVSWRPAEAGLVEDWELLCRQAVRAGSQPAMARTPAALAGTNAEITEVFTQRAPGQRLLVLGEPGAGKTMLLLTLLLGLLDQRQPGGPVPVIFPLASFNPTRQDLQAWIRERLEADYPGLRAPAPVPHSRASLAAVLLRERLVLPLLDGFDELPENLRPQALHAVNEALPPGHAFVLAGRSNEYRAALHPTIGVPVRLTGTAAIHLVPVTASVAAAYLERDAGGSGTASAERWRSVIAQLCIPDSTLAQVLATPLMLFLARTIYNPRPGETTVALPDPADLCDRQRVPSPSGLRAHLLDAFLPAAYRPHPRHPCPWDADRAQRAFTSLAAHLTDNLGGTTDIAWWQLRHATARWQHLLVTSVVTAGVALASPLLLLGVIAAGVVSKPSDFTLWSAWAIVTTGILEWLPLVPQALGIYECQTSCGLSDVEAALVVMSILAVLVNLAASFGVHRFPARRISWALSPRWLFLSLTLGTLAGGFAGVVDSDLAGTGWGATTMAAVLIFGTVRSAPADFSARPHPARLLTDDRRTALAVALLVCLSAFVIAPSIFVGATYLDGSSFDQPFYTLLVFGFLGGTIGLPVGVALALHHTAWGPYTVTRCHRARRWSLPFDTVAFLQDAHEHRGVLRQVGAVYQFRHLELQQRLAHHARTEGGLPASSG</sequence>
<feature type="transmembrane region" description="Helical" evidence="1">
    <location>
        <begin position="579"/>
        <end position="597"/>
    </location>
</feature>
<feature type="transmembrane region" description="Helical" evidence="1">
    <location>
        <begin position="678"/>
        <end position="701"/>
    </location>
</feature>
<dbReference type="STRING" id="1214101.BN159_8431"/>
<gene>
    <name evidence="3" type="ORF">BN159_8431</name>
</gene>
<keyword evidence="1" id="KW-0472">Membrane</keyword>
<dbReference type="eggNOG" id="COG5635">
    <property type="taxonomic scope" value="Bacteria"/>
</dbReference>
<dbReference type="Gene3D" id="3.40.50.300">
    <property type="entry name" value="P-loop containing nucleotide triphosphate hydrolases"/>
    <property type="match status" value="1"/>
</dbReference>
<evidence type="ECO:0000313" key="4">
    <source>
        <dbReference type="Proteomes" id="UP000008043"/>
    </source>
</evidence>
<name>K4RH12_STRDJ</name>
<evidence type="ECO:0000256" key="1">
    <source>
        <dbReference type="SAM" id="Phobius"/>
    </source>
</evidence>
<dbReference type="PATRIC" id="fig|1214101.3.peg.8526"/>
<keyword evidence="1" id="KW-1133">Transmembrane helix</keyword>
<dbReference type="KEGG" id="sdv:BN159_8431"/>
<dbReference type="PROSITE" id="PS50837">
    <property type="entry name" value="NACHT"/>
    <property type="match status" value="1"/>
</dbReference>
<dbReference type="SUPFAM" id="SSF52540">
    <property type="entry name" value="P-loop containing nucleoside triphosphate hydrolases"/>
    <property type="match status" value="1"/>
</dbReference>
<evidence type="ECO:0000259" key="2">
    <source>
        <dbReference type="PROSITE" id="PS50837"/>
    </source>
</evidence>
<keyword evidence="4" id="KW-1185">Reference proteome</keyword>
<proteinExistence type="predicted"/>
<keyword evidence="1" id="KW-0812">Transmembrane</keyword>
<dbReference type="EMBL" id="HE971709">
    <property type="protein sequence ID" value="CCK32809.1"/>
    <property type="molecule type" value="Genomic_DNA"/>
</dbReference>
<dbReference type="HOGENOM" id="CLU_014354_0_0_11"/>
<feature type="transmembrane region" description="Helical" evidence="1">
    <location>
        <begin position="543"/>
        <end position="567"/>
    </location>
</feature>
<dbReference type="AlphaFoldDB" id="K4RH12"/>
<dbReference type="InterPro" id="IPR007111">
    <property type="entry name" value="NACHT_NTPase"/>
</dbReference>
<feature type="transmembrane region" description="Helical" evidence="1">
    <location>
        <begin position="644"/>
        <end position="666"/>
    </location>
</feature>
<feature type="transmembrane region" description="Helical" evidence="1">
    <location>
        <begin position="12"/>
        <end position="31"/>
    </location>
</feature>
<evidence type="ECO:0000313" key="3">
    <source>
        <dbReference type="EMBL" id="CCK32809.1"/>
    </source>
</evidence>
<protein>
    <recommendedName>
        <fullName evidence="2">NACHT domain-containing protein</fullName>
    </recommendedName>
</protein>
<feature type="transmembrane region" description="Helical" evidence="1">
    <location>
        <begin position="603"/>
        <end position="623"/>
    </location>
</feature>
<feature type="transmembrane region" description="Helical" evidence="1">
    <location>
        <begin position="470"/>
        <end position="497"/>
    </location>
</feature>
<feature type="transmembrane region" description="Helical" evidence="1">
    <location>
        <begin position="43"/>
        <end position="65"/>
    </location>
</feature>
<accession>K4RH12</accession>
<reference evidence="3 4" key="1">
    <citation type="journal article" date="2012" name="J. Bacteriol.">
        <title>Genome sequence of the bacterium Streptomyces davawensis JCM 4913 and heterologous production of the unique antibiotic roseoflavin.</title>
        <authorList>
            <person name="Jankowitsch F."/>
            <person name="Schwarz J."/>
            <person name="Ruckert C."/>
            <person name="Gust B."/>
            <person name="Szczepanowski R."/>
            <person name="Blom J."/>
            <person name="Pelzer S."/>
            <person name="Kalinowski J."/>
            <person name="Mack M."/>
        </authorList>
    </citation>
    <scope>NUCLEOTIDE SEQUENCE [LARGE SCALE GENOMIC DNA]</scope>
    <source>
        <strain evidence="4">DSM 101723 / JCM 4913 / KCC S-0913 / 768</strain>
    </source>
</reference>
<dbReference type="Pfam" id="PF05729">
    <property type="entry name" value="NACHT"/>
    <property type="match status" value="1"/>
</dbReference>
<feature type="domain" description="NACHT" evidence="2">
    <location>
        <begin position="169"/>
        <end position="295"/>
    </location>
</feature>